<evidence type="ECO:0000256" key="1">
    <source>
        <dbReference type="SAM" id="Phobius"/>
    </source>
</evidence>
<feature type="domain" description="Signal transduction histidine kinase internal region" evidence="2">
    <location>
        <begin position="387"/>
        <end position="465"/>
    </location>
</feature>
<evidence type="ECO:0000313" key="7">
    <source>
        <dbReference type="Proteomes" id="UP000094271"/>
    </source>
</evidence>
<reference evidence="3 6" key="1">
    <citation type="submission" date="2016-07" db="EMBL/GenBank/DDBJ databases">
        <title>Characterization of isolates of Eisenbergiella tayi derived from blood cultures, using whole genome sequencing.</title>
        <authorList>
            <person name="Burdz T."/>
            <person name="Wiebe D."/>
            <person name="Huynh C."/>
            <person name="Bernard K."/>
        </authorList>
    </citation>
    <scope>NUCLEOTIDE SEQUENCE [LARGE SCALE GENOMIC DNA]</scope>
    <source>
        <strain evidence="3 6">NML 110608</strain>
    </source>
</reference>
<evidence type="ECO:0000313" key="5">
    <source>
        <dbReference type="EMBL" id="ODR46560.1"/>
    </source>
</evidence>
<proteinExistence type="predicted"/>
<dbReference type="EMBL" id="MEHD01000049">
    <property type="protein sequence ID" value="ODR46560.1"/>
    <property type="molecule type" value="Genomic_DNA"/>
</dbReference>
<comment type="caution">
    <text evidence="3">The sequence shown here is derived from an EMBL/GenBank/DDBJ whole genome shotgun (WGS) entry which is preliminary data.</text>
</comment>
<name>A0A1E3A834_9FIRM</name>
<dbReference type="Proteomes" id="UP000094271">
    <property type="component" value="Unassembled WGS sequence"/>
</dbReference>
<dbReference type="Pfam" id="PF06580">
    <property type="entry name" value="His_kinase"/>
    <property type="match status" value="1"/>
</dbReference>
<keyword evidence="1" id="KW-0812">Transmembrane</keyword>
<dbReference type="Proteomes" id="UP000094869">
    <property type="component" value="Unassembled WGS sequence"/>
</dbReference>
<keyword evidence="1" id="KW-0472">Membrane</keyword>
<keyword evidence="3" id="KW-0418">Kinase</keyword>
<dbReference type="EC" id="2.7.13.3" evidence="3"/>
<protein>
    <submittedName>
        <fullName evidence="3">Sensor histidine kinase YpdA</fullName>
        <ecNumber evidence="3">2.7.13.3</ecNumber>
    </submittedName>
</protein>
<sequence>MNTIKKALKKNRSLKSTSMLAFIVSFLIPSFLLILLLFVCYIQITIKAQEKEYKNTLNILSSHLVNHINANSGLSLTYLFDPEISSMFFYLNKKDYTEDLITYTRLSQNYTATLNNRMTLIGNSITGIGFIPSKSNSDTLFYLKKYNTLLINEDYEYMDSDWYKQLQRNNQAALFVPSNTASAANTISLIRTVKNIDKRQVVGYEILDISLDFIFESLKDISMSQYSGIFLESPKQELLFSTNEALTPVLSSLLGADNGIKQPERGYDLYSYRDKNFGFTFYYLSSRYDLYRNLRFATGLVLLFYFGMVVMAAFIFGRTSRSLSSSISPVLDTMDKYHAGDSHIQCDISQCSISEIETIAVNLNEMIEKINTHIDNEYKFQMEQKIAEYQTLQSEINPHFLHNTLNILIALNRLGDRKGLEQSIISLSRLYRYTCEHNFNSTIQHEFNFIKDYLYLQKTRFDERLDFQIFIEPGLEDFEIPKFLVQPLIENAIVHGLEPSDRNELIQLSAFTTKSRNGEDFTVITVINSGLPYIENKSYKRVGLKNIEERLTIFSPNSFFIIRGGIDKPTKCTIMIPKPHTEKGK</sequence>
<dbReference type="InterPro" id="IPR050640">
    <property type="entry name" value="Bact_2-comp_sensor_kinase"/>
</dbReference>
<dbReference type="PANTHER" id="PTHR34220">
    <property type="entry name" value="SENSOR HISTIDINE KINASE YPDA"/>
    <property type="match status" value="1"/>
</dbReference>
<dbReference type="GO" id="GO:0000155">
    <property type="term" value="F:phosphorelay sensor kinase activity"/>
    <property type="evidence" value="ECO:0007669"/>
    <property type="project" value="InterPro"/>
</dbReference>
<dbReference type="AlphaFoldDB" id="A0A1E3A834"/>
<organism evidence="3 6">
    <name type="scientific">Eisenbergiella tayi</name>
    <dbReference type="NCBI Taxonomy" id="1432052"/>
    <lineage>
        <taxon>Bacteria</taxon>
        <taxon>Bacillati</taxon>
        <taxon>Bacillota</taxon>
        <taxon>Clostridia</taxon>
        <taxon>Lachnospirales</taxon>
        <taxon>Lachnospiraceae</taxon>
        <taxon>Eisenbergiella</taxon>
    </lineage>
</organism>
<dbReference type="EMBL" id="MEHA01000024">
    <property type="protein sequence ID" value="ODR46466.1"/>
    <property type="molecule type" value="Genomic_DNA"/>
</dbReference>
<dbReference type="GO" id="GO:0016020">
    <property type="term" value="C:membrane"/>
    <property type="evidence" value="ECO:0007669"/>
    <property type="project" value="InterPro"/>
</dbReference>
<keyword evidence="8" id="KW-1185">Reference proteome</keyword>
<keyword evidence="1" id="KW-1133">Transmembrane helix</keyword>
<reference evidence="5 8" key="2">
    <citation type="submission" date="2016-08" db="EMBL/GenBank/DDBJ databases">
        <title>Characterization of Isolates of Eisenbergiella tayi Derived from Blood Cultures, Using Whole Genome Sequencing.</title>
        <authorList>
            <person name="Bernier A.-M."/>
            <person name="Burdz T."/>
            <person name="Wiebe D."/>
            <person name="Bernard K."/>
        </authorList>
    </citation>
    <scope>NUCLEOTIDE SEQUENCE [LARGE SCALE GENOMIC DNA]</scope>
    <source>
        <strain evidence="5 8">NML120146</strain>
    </source>
</reference>
<accession>A0A1E3A834</accession>
<reference evidence="4 7" key="3">
    <citation type="submission" date="2016-08" db="EMBL/GenBank/DDBJ databases">
        <authorList>
            <person name="Seilhamer J.J."/>
        </authorList>
    </citation>
    <scope>NUCLEOTIDE SEQUENCE [LARGE SCALE GENOMIC DNA]</scope>
    <source>
        <strain evidence="4 7">NML150140-1</strain>
    </source>
</reference>
<feature type="transmembrane region" description="Helical" evidence="1">
    <location>
        <begin position="296"/>
        <end position="316"/>
    </location>
</feature>
<dbReference type="InterPro" id="IPR010559">
    <property type="entry name" value="Sig_transdc_His_kin_internal"/>
</dbReference>
<evidence type="ECO:0000313" key="8">
    <source>
        <dbReference type="Proteomes" id="UP000094869"/>
    </source>
</evidence>
<evidence type="ECO:0000313" key="6">
    <source>
        <dbReference type="Proteomes" id="UP000094067"/>
    </source>
</evidence>
<dbReference type="InterPro" id="IPR036890">
    <property type="entry name" value="HATPase_C_sf"/>
</dbReference>
<dbReference type="EMBL" id="MCGH01000002">
    <property type="protein sequence ID" value="ODM04935.1"/>
    <property type="molecule type" value="Genomic_DNA"/>
</dbReference>
<keyword evidence="3" id="KW-0808">Transferase</keyword>
<dbReference type="SUPFAM" id="SSF55874">
    <property type="entry name" value="ATPase domain of HSP90 chaperone/DNA topoisomerase II/histidine kinase"/>
    <property type="match status" value="1"/>
</dbReference>
<feature type="transmembrane region" description="Helical" evidence="1">
    <location>
        <begin position="20"/>
        <end position="44"/>
    </location>
</feature>
<dbReference type="RefSeq" id="WP_044964798.1">
    <property type="nucleotide sequence ID" value="NZ_DAWDRA010000041.1"/>
</dbReference>
<gene>
    <name evidence="3" type="primary">ypdA_4</name>
    <name evidence="4" type="ORF">BEI59_25360</name>
    <name evidence="3" type="ORF">BEI61_00816</name>
    <name evidence="5" type="ORF">BEI63_27610</name>
</gene>
<evidence type="ECO:0000313" key="3">
    <source>
        <dbReference type="EMBL" id="ODM04935.1"/>
    </source>
</evidence>
<evidence type="ECO:0000313" key="4">
    <source>
        <dbReference type="EMBL" id="ODR46466.1"/>
    </source>
</evidence>
<evidence type="ECO:0000259" key="2">
    <source>
        <dbReference type="Pfam" id="PF06580"/>
    </source>
</evidence>
<dbReference type="Gene3D" id="3.30.450.20">
    <property type="entry name" value="PAS domain"/>
    <property type="match status" value="2"/>
</dbReference>
<dbReference type="PANTHER" id="PTHR34220:SF7">
    <property type="entry name" value="SENSOR HISTIDINE KINASE YPDA"/>
    <property type="match status" value="1"/>
</dbReference>
<dbReference type="Proteomes" id="UP000094067">
    <property type="component" value="Unassembled WGS sequence"/>
</dbReference>